<evidence type="ECO:0000313" key="2">
    <source>
        <dbReference type="EMBL" id="GFR96301.1"/>
    </source>
</evidence>
<feature type="compositionally biased region" description="Acidic residues" evidence="1">
    <location>
        <begin position="1"/>
        <end position="40"/>
    </location>
</feature>
<dbReference type="AlphaFoldDB" id="A0AAV4HGT9"/>
<dbReference type="EMBL" id="BMAT01012657">
    <property type="protein sequence ID" value="GFR96301.1"/>
    <property type="molecule type" value="Genomic_DNA"/>
</dbReference>
<feature type="region of interest" description="Disordered" evidence="1">
    <location>
        <begin position="1"/>
        <end position="91"/>
    </location>
</feature>
<feature type="compositionally biased region" description="Basic and acidic residues" evidence="1">
    <location>
        <begin position="48"/>
        <end position="74"/>
    </location>
</feature>
<reference evidence="2 3" key="1">
    <citation type="journal article" date="2021" name="Elife">
        <title>Chloroplast acquisition without the gene transfer in kleptoplastic sea slugs, Plakobranchus ocellatus.</title>
        <authorList>
            <person name="Maeda T."/>
            <person name="Takahashi S."/>
            <person name="Yoshida T."/>
            <person name="Shimamura S."/>
            <person name="Takaki Y."/>
            <person name="Nagai Y."/>
            <person name="Toyoda A."/>
            <person name="Suzuki Y."/>
            <person name="Arimoto A."/>
            <person name="Ishii H."/>
            <person name="Satoh N."/>
            <person name="Nishiyama T."/>
            <person name="Hasebe M."/>
            <person name="Maruyama T."/>
            <person name="Minagawa J."/>
            <person name="Obokata J."/>
            <person name="Shigenobu S."/>
        </authorList>
    </citation>
    <scope>NUCLEOTIDE SEQUENCE [LARGE SCALE GENOMIC DNA]</scope>
</reference>
<sequence>MNDDDDDDDDDDDYYDVDDDDDNEDDDEDDDDDDDDDDDSIVVCYHGCDTDKNPRLASRSERDGAALSRHDPRDASLPGMFATPRSGHSNW</sequence>
<name>A0AAV4HGT9_9GAST</name>
<comment type="caution">
    <text evidence="2">The sequence shown here is derived from an EMBL/GenBank/DDBJ whole genome shotgun (WGS) entry which is preliminary data.</text>
</comment>
<protein>
    <submittedName>
        <fullName evidence="2">Uncharacterized protein</fullName>
    </submittedName>
</protein>
<evidence type="ECO:0000256" key="1">
    <source>
        <dbReference type="SAM" id="MobiDB-lite"/>
    </source>
</evidence>
<keyword evidence="3" id="KW-1185">Reference proteome</keyword>
<gene>
    <name evidence="2" type="ORF">ElyMa_006294600</name>
</gene>
<accession>A0AAV4HGT9</accession>
<organism evidence="2 3">
    <name type="scientific">Elysia marginata</name>
    <dbReference type="NCBI Taxonomy" id="1093978"/>
    <lineage>
        <taxon>Eukaryota</taxon>
        <taxon>Metazoa</taxon>
        <taxon>Spiralia</taxon>
        <taxon>Lophotrochozoa</taxon>
        <taxon>Mollusca</taxon>
        <taxon>Gastropoda</taxon>
        <taxon>Heterobranchia</taxon>
        <taxon>Euthyneura</taxon>
        <taxon>Panpulmonata</taxon>
        <taxon>Sacoglossa</taxon>
        <taxon>Placobranchoidea</taxon>
        <taxon>Plakobranchidae</taxon>
        <taxon>Elysia</taxon>
    </lineage>
</organism>
<evidence type="ECO:0000313" key="3">
    <source>
        <dbReference type="Proteomes" id="UP000762676"/>
    </source>
</evidence>
<proteinExistence type="predicted"/>
<dbReference type="Proteomes" id="UP000762676">
    <property type="component" value="Unassembled WGS sequence"/>
</dbReference>